<reference evidence="14 15" key="1">
    <citation type="submission" date="2018-06" db="EMBL/GenBank/DDBJ databases">
        <title>Mucibacter soli gen. nov., sp. nov., a new member of the family Chitinophagaceae producing mucin.</title>
        <authorList>
            <person name="Kim M.-K."/>
            <person name="Park S."/>
            <person name="Kim T.-S."/>
            <person name="Joung Y."/>
            <person name="Han J.-H."/>
            <person name="Kim S.B."/>
        </authorList>
    </citation>
    <scope>NUCLEOTIDE SEQUENCE [LARGE SCALE GENOMIC DNA]</scope>
    <source>
        <strain evidence="14 15">R1-15</strain>
    </source>
</reference>
<keyword evidence="2" id="KW-0813">Transport</keyword>
<keyword evidence="3" id="KW-0633">Potassium transport</keyword>
<dbReference type="SUPFAM" id="SSF81324">
    <property type="entry name" value="Voltage-gated potassium channels"/>
    <property type="match status" value="1"/>
</dbReference>
<dbReference type="AlphaFoldDB" id="A0A2W2BE23"/>
<dbReference type="InterPro" id="IPR013518">
    <property type="entry name" value="K_chnl_inward-rec_Kir_cyto"/>
</dbReference>
<evidence type="ECO:0000313" key="14">
    <source>
        <dbReference type="EMBL" id="PZF71846.1"/>
    </source>
</evidence>
<dbReference type="GO" id="GO:0034765">
    <property type="term" value="P:regulation of monoatomic ion transmembrane transport"/>
    <property type="evidence" value="ECO:0007669"/>
    <property type="project" value="TreeGrafter"/>
</dbReference>
<dbReference type="PRINTS" id="PR00169">
    <property type="entry name" value="KCHANNEL"/>
</dbReference>
<accession>A0A2W2BE23</accession>
<keyword evidence="8" id="KW-0406">Ion transport</keyword>
<dbReference type="Gene3D" id="1.10.287.70">
    <property type="match status" value="1"/>
</dbReference>
<dbReference type="GO" id="GO:0005242">
    <property type="term" value="F:inward rectifier potassium channel activity"/>
    <property type="evidence" value="ECO:0007669"/>
    <property type="project" value="InterPro"/>
</dbReference>
<proteinExistence type="predicted"/>
<dbReference type="PRINTS" id="PR01320">
    <property type="entry name" value="KIRCHANNEL"/>
</dbReference>
<feature type="transmembrane region" description="Helical" evidence="11">
    <location>
        <begin position="130"/>
        <end position="152"/>
    </location>
</feature>
<dbReference type="GO" id="GO:0005886">
    <property type="term" value="C:plasma membrane"/>
    <property type="evidence" value="ECO:0007669"/>
    <property type="project" value="TreeGrafter"/>
</dbReference>
<evidence type="ECO:0000256" key="5">
    <source>
        <dbReference type="ARBA" id="ARBA00022882"/>
    </source>
</evidence>
<feature type="domain" description="Inward rectifier potassium channel C-terminal" evidence="13">
    <location>
        <begin position="161"/>
        <end position="306"/>
    </location>
</feature>
<name>A0A2W2BE23_9BACT</name>
<evidence type="ECO:0000256" key="11">
    <source>
        <dbReference type="SAM" id="Phobius"/>
    </source>
</evidence>
<dbReference type="GO" id="GO:1990573">
    <property type="term" value="P:potassium ion import across plasma membrane"/>
    <property type="evidence" value="ECO:0007669"/>
    <property type="project" value="TreeGrafter"/>
</dbReference>
<dbReference type="PANTHER" id="PTHR11767">
    <property type="entry name" value="INWARD RECTIFIER POTASSIUM CHANNEL"/>
    <property type="match status" value="1"/>
</dbReference>
<keyword evidence="15" id="KW-1185">Reference proteome</keyword>
<dbReference type="RefSeq" id="WP_111000217.1">
    <property type="nucleotide sequence ID" value="NZ_QKTW01000022.1"/>
</dbReference>
<dbReference type="SUPFAM" id="SSF81296">
    <property type="entry name" value="E set domains"/>
    <property type="match status" value="1"/>
</dbReference>
<dbReference type="Pfam" id="PF07885">
    <property type="entry name" value="Ion_trans_2"/>
    <property type="match status" value="1"/>
</dbReference>
<sequence length="336" mass="38336">MAKQFKAHFKNVDNTGFGPNSSVEGGRLTNKDGSYNLRKSGLRFYERISIYHTLLRMSRTRFFLFIFLAYSSINIFFACIYLAVGVDKLQGSEQAHTLVDKYLTAFFFSSQTLTTVGYGHISPLGFWTNAIASIESLMGIMIFALVTGMFYARFSRPRAYIRFSENLLVSPYKGGKALMFRIATYKNNHLTDAEAQVTIAIHEHTAGGNVTTRFFQLPLEFSRINSLALSWTIVHPLDEHSPISHFTEREFKELKIELMVTIKAFDDHFSNTVMQRTSYTADELVYGAKFLPMFERSVDGYQTNLQLNKVNEHEIVQLENVVNVDNVLDVIDAEEN</sequence>
<dbReference type="Gene3D" id="2.60.40.1400">
    <property type="entry name" value="G protein-activated inward rectifier potassium channel 1"/>
    <property type="match status" value="1"/>
</dbReference>
<comment type="caution">
    <text evidence="14">The sequence shown here is derived from an EMBL/GenBank/DDBJ whole genome shotgun (WGS) entry which is preliminary data.</text>
</comment>
<evidence type="ECO:0000256" key="9">
    <source>
        <dbReference type="ARBA" id="ARBA00023136"/>
    </source>
</evidence>
<keyword evidence="4 11" id="KW-0812">Transmembrane</keyword>
<gene>
    <name evidence="14" type="ORF">DN068_17465</name>
</gene>
<evidence type="ECO:0000256" key="3">
    <source>
        <dbReference type="ARBA" id="ARBA00022538"/>
    </source>
</evidence>
<evidence type="ECO:0000259" key="13">
    <source>
        <dbReference type="Pfam" id="PF17655"/>
    </source>
</evidence>
<dbReference type="InterPro" id="IPR041647">
    <property type="entry name" value="IRK_C"/>
</dbReference>
<dbReference type="OrthoDB" id="9813518at2"/>
<evidence type="ECO:0000256" key="10">
    <source>
        <dbReference type="ARBA" id="ARBA00023303"/>
    </source>
</evidence>
<organism evidence="14 15">
    <name type="scientific">Taibaiella soli</name>
    <dbReference type="NCBI Taxonomy" id="1649169"/>
    <lineage>
        <taxon>Bacteria</taxon>
        <taxon>Pseudomonadati</taxon>
        <taxon>Bacteroidota</taxon>
        <taxon>Chitinophagia</taxon>
        <taxon>Chitinophagales</taxon>
        <taxon>Chitinophagaceae</taxon>
        <taxon>Taibaiella</taxon>
    </lineage>
</organism>
<dbReference type="Pfam" id="PF17655">
    <property type="entry name" value="IRK_C"/>
    <property type="match status" value="1"/>
</dbReference>
<feature type="domain" description="Potassium channel" evidence="12">
    <location>
        <begin position="83"/>
        <end position="152"/>
    </location>
</feature>
<dbReference type="InterPro" id="IPR016449">
    <property type="entry name" value="K_chnl_inward-rec_Kir"/>
</dbReference>
<comment type="subcellular location">
    <subcellularLocation>
        <location evidence="1">Membrane</location>
        <topology evidence="1">Multi-pass membrane protein</topology>
    </subcellularLocation>
</comment>
<evidence type="ECO:0000256" key="1">
    <source>
        <dbReference type="ARBA" id="ARBA00004141"/>
    </source>
</evidence>
<evidence type="ECO:0000256" key="8">
    <source>
        <dbReference type="ARBA" id="ARBA00023065"/>
    </source>
</evidence>
<keyword evidence="6" id="KW-0630">Potassium</keyword>
<keyword evidence="7 11" id="KW-1133">Transmembrane helix</keyword>
<keyword evidence="10 14" id="KW-0407">Ion channel</keyword>
<dbReference type="GO" id="GO:0034702">
    <property type="term" value="C:monoatomic ion channel complex"/>
    <property type="evidence" value="ECO:0007669"/>
    <property type="project" value="UniProtKB-KW"/>
</dbReference>
<evidence type="ECO:0000313" key="15">
    <source>
        <dbReference type="Proteomes" id="UP000248745"/>
    </source>
</evidence>
<evidence type="ECO:0000256" key="7">
    <source>
        <dbReference type="ARBA" id="ARBA00022989"/>
    </source>
</evidence>
<keyword evidence="5" id="KW-0851">Voltage-gated channel</keyword>
<evidence type="ECO:0000256" key="6">
    <source>
        <dbReference type="ARBA" id="ARBA00022958"/>
    </source>
</evidence>
<evidence type="ECO:0000256" key="2">
    <source>
        <dbReference type="ARBA" id="ARBA00022448"/>
    </source>
</evidence>
<protein>
    <submittedName>
        <fullName evidence="14">Inward rectifier potassium channel Irk</fullName>
    </submittedName>
</protein>
<evidence type="ECO:0000256" key="4">
    <source>
        <dbReference type="ARBA" id="ARBA00022692"/>
    </source>
</evidence>
<dbReference type="EMBL" id="QKTW01000022">
    <property type="protein sequence ID" value="PZF71846.1"/>
    <property type="molecule type" value="Genomic_DNA"/>
</dbReference>
<evidence type="ECO:0000259" key="12">
    <source>
        <dbReference type="Pfam" id="PF07885"/>
    </source>
</evidence>
<dbReference type="InterPro" id="IPR013099">
    <property type="entry name" value="K_chnl_dom"/>
</dbReference>
<feature type="transmembrane region" description="Helical" evidence="11">
    <location>
        <begin position="62"/>
        <end position="84"/>
    </location>
</feature>
<keyword evidence="9 11" id="KW-0472">Membrane</keyword>
<dbReference type="Proteomes" id="UP000248745">
    <property type="component" value="Unassembled WGS sequence"/>
</dbReference>
<dbReference type="InterPro" id="IPR014756">
    <property type="entry name" value="Ig_E-set"/>
</dbReference>